<dbReference type="KEGG" id="bbd:Belba_1639"/>
<organism evidence="1 2">
    <name type="scientific">Belliella baltica (strain DSM 15883 / CIP 108006 / LMG 21964 / BA134)</name>
    <dbReference type="NCBI Taxonomy" id="866536"/>
    <lineage>
        <taxon>Bacteria</taxon>
        <taxon>Pseudomonadati</taxon>
        <taxon>Bacteroidota</taxon>
        <taxon>Cytophagia</taxon>
        <taxon>Cytophagales</taxon>
        <taxon>Cyclobacteriaceae</taxon>
        <taxon>Belliella</taxon>
    </lineage>
</organism>
<dbReference type="HOGENOM" id="CLU_764444_0_0_10"/>
<evidence type="ECO:0000313" key="1">
    <source>
        <dbReference type="EMBL" id="AFL84245.1"/>
    </source>
</evidence>
<sequence length="356" mass="40801">MKNISLIILLFCLLSCVEKDQKSIFDQKHPEFELKGVKLEYKEIIDPWKIDQKNSYIIIQEKDIIPEDQPLIHIIDKKTNEIVNSKGVIGFGPLEITDAHIFDPGNSEDTFWVNSVTGKKLSEFSLLDTSRLAVNEFRQTEPMILAYKVYLTRDNTFLCLMADSPYKLVEFDSQGNFLKGHGKWEPIAKYKELDDYLLGTYNKGELKTNSKKDYFVKVSLYRDRIEIFDYNSKSFNIIDGPRMELPEVNISGTGSNASMGFRFDQIYGYRDVSITENFLFLLYSGYSQLEISQTGIEALTVYMMTTSGKLVAKFTLDIGIRSLAVDERLGKIYGVTRDENPGIAVFDFPKHLLNNP</sequence>
<name>I3Z4S7_BELBD</name>
<evidence type="ECO:0008006" key="3">
    <source>
        <dbReference type="Google" id="ProtNLM"/>
    </source>
</evidence>
<reference evidence="2" key="1">
    <citation type="submission" date="2012-06" db="EMBL/GenBank/DDBJ databases">
        <title>The complete genome of Belliella baltica DSM 15883.</title>
        <authorList>
            <person name="Lucas S."/>
            <person name="Copeland A."/>
            <person name="Lapidus A."/>
            <person name="Goodwin L."/>
            <person name="Pitluck S."/>
            <person name="Peters L."/>
            <person name="Mikhailova N."/>
            <person name="Davenport K."/>
            <person name="Kyrpides N."/>
            <person name="Mavromatis K."/>
            <person name="Pagani I."/>
            <person name="Ivanova N."/>
            <person name="Ovchinnikova G."/>
            <person name="Zeytun A."/>
            <person name="Detter J.C."/>
            <person name="Han C."/>
            <person name="Land M."/>
            <person name="Hauser L."/>
            <person name="Markowitz V."/>
            <person name="Cheng J.-F."/>
            <person name="Hugenholtz P."/>
            <person name="Woyke T."/>
            <person name="Wu D."/>
            <person name="Tindall B."/>
            <person name="Pomrenke H."/>
            <person name="Brambilla E."/>
            <person name="Klenk H.-P."/>
            <person name="Eisen J.A."/>
        </authorList>
    </citation>
    <scope>NUCLEOTIDE SEQUENCE [LARGE SCALE GENOMIC DNA]</scope>
    <source>
        <strain evidence="2">DSM 15883 / CIP 108006 / LMG 21964 / BA134</strain>
    </source>
</reference>
<dbReference type="EMBL" id="CP003281">
    <property type="protein sequence ID" value="AFL84245.1"/>
    <property type="molecule type" value="Genomic_DNA"/>
</dbReference>
<evidence type="ECO:0000313" key="2">
    <source>
        <dbReference type="Proteomes" id="UP000006050"/>
    </source>
</evidence>
<dbReference type="AlphaFoldDB" id="I3Z4S7"/>
<dbReference type="Proteomes" id="UP000006050">
    <property type="component" value="Chromosome"/>
</dbReference>
<proteinExistence type="predicted"/>
<keyword evidence="2" id="KW-1185">Reference proteome</keyword>
<dbReference type="eggNOG" id="COG3391">
    <property type="taxonomic scope" value="Bacteria"/>
</dbReference>
<accession>I3Z4S7</accession>
<dbReference type="OrthoDB" id="1100397at2"/>
<dbReference type="RefSeq" id="WP_014772230.1">
    <property type="nucleotide sequence ID" value="NC_018010.1"/>
</dbReference>
<gene>
    <name evidence="1" type="ordered locus">Belba_1639</name>
</gene>
<dbReference type="Pfam" id="PF15869">
    <property type="entry name" value="TolB_like"/>
    <property type="match status" value="1"/>
</dbReference>
<protein>
    <recommendedName>
        <fullName evidence="3">TolB-like 6-blade propeller-like</fullName>
    </recommendedName>
</protein>